<evidence type="ECO:0008006" key="6">
    <source>
        <dbReference type="Google" id="ProtNLM"/>
    </source>
</evidence>
<keyword evidence="1" id="KW-0472">Membrane</keyword>
<keyword evidence="1" id="KW-1133">Transmembrane helix</keyword>
<reference evidence="3" key="1">
    <citation type="journal article" date="2014" name="Int. J. Syst. Evol. Microbiol.">
        <title>Complete genome of a new Firmicutes species belonging to the dominant human colonic microbiota ('Ruminococcus bicirculans') reveals two chromosomes and a selective capacity to utilize plant glucans.</title>
        <authorList>
            <consortium name="NISC Comparative Sequencing Program"/>
            <person name="Wegmann U."/>
            <person name="Louis P."/>
            <person name="Goesmann A."/>
            <person name="Henrissat B."/>
            <person name="Duncan S.H."/>
            <person name="Flint H.J."/>
        </authorList>
    </citation>
    <scope>NUCLEOTIDE SEQUENCE</scope>
    <source>
        <strain evidence="3">CGMCC 1.8884</strain>
    </source>
</reference>
<evidence type="ECO:0000313" key="4">
    <source>
        <dbReference type="Proteomes" id="UP000630135"/>
    </source>
</evidence>
<dbReference type="EMBL" id="BMLZ01000018">
    <property type="protein sequence ID" value="GGP29967.1"/>
    <property type="molecule type" value="Genomic_DNA"/>
</dbReference>
<dbReference type="RefSeq" id="WP_017870009.1">
    <property type="nucleotide sequence ID" value="NZ_BMLZ01000018.1"/>
</dbReference>
<comment type="caution">
    <text evidence="2">The sequence shown here is derived from an EMBL/GenBank/DDBJ whole genome shotgun (WGS) entry which is preliminary data.</text>
</comment>
<keyword evidence="4" id="KW-1185">Reference proteome</keyword>
<accession>A0AAV4K8G1</accession>
<proteinExistence type="predicted"/>
<feature type="transmembrane region" description="Helical" evidence="1">
    <location>
        <begin position="15"/>
        <end position="37"/>
    </location>
</feature>
<evidence type="ECO:0000313" key="5">
    <source>
        <dbReference type="Proteomes" id="UP000652720"/>
    </source>
</evidence>
<evidence type="ECO:0000313" key="2">
    <source>
        <dbReference type="EMBL" id="GGI87096.1"/>
    </source>
</evidence>
<dbReference type="Proteomes" id="UP000652720">
    <property type="component" value="Unassembled WGS sequence"/>
</dbReference>
<feature type="transmembrane region" description="Helical" evidence="1">
    <location>
        <begin position="49"/>
        <end position="67"/>
    </location>
</feature>
<name>A0AAV4K8G1_9DEIO</name>
<dbReference type="GeneID" id="59164393"/>
<organism evidence="2 5">
    <name type="scientific">Deinococcus wulumuqiensis</name>
    <dbReference type="NCBI Taxonomy" id="980427"/>
    <lineage>
        <taxon>Bacteria</taxon>
        <taxon>Thermotogati</taxon>
        <taxon>Deinococcota</taxon>
        <taxon>Deinococci</taxon>
        <taxon>Deinococcales</taxon>
        <taxon>Deinococcaceae</taxon>
        <taxon>Deinococcus</taxon>
    </lineage>
</organism>
<protein>
    <recommendedName>
        <fullName evidence="6">DUF4281 domain-containing protein</fullName>
    </recommendedName>
</protein>
<dbReference type="EMBL" id="BMMA01000022">
    <property type="protein sequence ID" value="GGI87096.1"/>
    <property type="molecule type" value="Genomic_DNA"/>
</dbReference>
<dbReference type="AlphaFoldDB" id="A0AAV4K8G1"/>
<reference evidence="2" key="4">
    <citation type="submission" date="2023-08" db="EMBL/GenBank/DDBJ databases">
        <authorList>
            <person name="Sun Q."/>
            <person name="Zhou Y."/>
        </authorList>
    </citation>
    <scope>NUCLEOTIDE SEQUENCE</scope>
    <source>
        <strain evidence="3">CGMCC 1.8884</strain>
        <strain evidence="2">CGMCC 1.8885</strain>
    </source>
</reference>
<reference evidence="4" key="3">
    <citation type="journal article" date="2019" name="Int. J. Syst. Evol. Microbiol.">
        <title>The Global Catalogue of Microorganisms (GCM) 10K type strain sequencing project: providing services to taxonomists for standard genome sequencing and annotation.</title>
        <authorList>
            <consortium name="The Broad Institute Genomics Platform"/>
            <consortium name="The Broad Institute Genome Sequencing Center for Infectious Disease"/>
            <person name="Wu L."/>
            <person name="Ma J."/>
        </authorList>
    </citation>
    <scope>NUCLEOTIDE SEQUENCE [LARGE SCALE GENOMIC DNA]</scope>
    <source>
        <strain evidence="4">CGMCC 1.8884</strain>
    </source>
</reference>
<sequence length="68" mass="7862">MPEPDAYALTPANPAMPWFLLTVWWFLFVPDALRLLFRFPDWRARETAARLWTLLMGLALLLALIFGG</sequence>
<reference evidence="2" key="2">
    <citation type="journal article" date="2014" name="Int. J. Syst. Evol. Microbiol.">
        <title>Complete genome sequence of Corynebacterium casei LMG S-19264T (=DSM 44701T), isolated from a smear-ripened cheese.</title>
        <authorList>
            <consortium name="US DOE Joint Genome Institute (JGI-PGF)"/>
            <person name="Walter F."/>
            <person name="Albersmeier A."/>
            <person name="Kalinowski J."/>
            <person name="Ruckert C."/>
        </authorList>
    </citation>
    <scope>NUCLEOTIDE SEQUENCE</scope>
    <source>
        <strain evidence="2">CGMCC 1.8885</strain>
    </source>
</reference>
<evidence type="ECO:0000256" key="1">
    <source>
        <dbReference type="SAM" id="Phobius"/>
    </source>
</evidence>
<keyword evidence="1" id="KW-0812">Transmembrane</keyword>
<dbReference type="Proteomes" id="UP000630135">
    <property type="component" value="Unassembled WGS sequence"/>
</dbReference>
<evidence type="ECO:0000313" key="3">
    <source>
        <dbReference type="EMBL" id="GGP29967.1"/>
    </source>
</evidence>
<gene>
    <name evidence="3" type="ORF">GCM10008021_16180</name>
    <name evidence="2" type="ORF">GCM10010914_21940</name>
</gene>